<dbReference type="AlphaFoldDB" id="A0AAD1MA27"/>
<evidence type="ECO:0000313" key="3">
    <source>
        <dbReference type="Proteomes" id="UP000466681"/>
    </source>
</evidence>
<dbReference type="CDD" id="cd06587">
    <property type="entry name" value="VOC"/>
    <property type="match status" value="1"/>
</dbReference>
<dbReference type="Pfam" id="PF00903">
    <property type="entry name" value="Glyoxalase"/>
    <property type="match status" value="1"/>
</dbReference>
<protein>
    <recommendedName>
        <fullName evidence="1">VOC domain-containing protein</fullName>
    </recommendedName>
</protein>
<keyword evidence="3" id="KW-1185">Reference proteome</keyword>
<dbReference type="InterPro" id="IPR004360">
    <property type="entry name" value="Glyas_Fos-R_dOase_dom"/>
</dbReference>
<dbReference type="Gene3D" id="3.10.180.10">
    <property type="entry name" value="2,3-Dihydroxybiphenyl 1,2-Dioxygenase, domain 1"/>
    <property type="match status" value="1"/>
</dbReference>
<evidence type="ECO:0000259" key="1">
    <source>
        <dbReference type="PROSITE" id="PS51819"/>
    </source>
</evidence>
<feature type="domain" description="VOC" evidence="1">
    <location>
        <begin position="4"/>
        <end position="130"/>
    </location>
</feature>
<accession>A0AAD1MA27</accession>
<evidence type="ECO:0000313" key="2">
    <source>
        <dbReference type="EMBL" id="BBX04969.1"/>
    </source>
</evidence>
<dbReference type="RefSeq" id="WP_083156426.1">
    <property type="nucleotide sequence ID" value="NZ_AP022560.1"/>
</dbReference>
<proteinExistence type="predicted"/>
<dbReference type="InterPro" id="IPR029068">
    <property type="entry name" value="Glyas_Bleomycin-R_OHBP_Dase"/>
</dbReference>
<dbReference type="Proteomes" id="UP000466681">
    <property type="component" value="Chromosome"/>
</dbReference>
<name>A0AAD1MA27_9MYCO</name>
<dbReference type="KEGG" id="mmor:MMOR_59050"/>
<sequence>MRLTKDSLDIGIVTNDAEPMLRFYRDQLGLSCVGETSIAGGMSYRLQCGTSTVKLLALRKPLPARSPAGGIYASTGCRYWTISVSDVDEVVSACEAAGIPIVVPITEYEPGRRMVIVEDPDGNWVEFVDSQVID</sequence>
<dbReference type="SUPFAM" id="SSF54593">
    <property type="entry name" value="Glyoxalase/Bleomycin resistance protein/Dihydroxybiphenyl dioxygenase"/>
    <property type="match status" value="1"/>
</dbReference>
<organism evidence="2 3">
    <name type="scientific">Mycolicibacterium moriokaense</name>
    <dbReference type="NCBI Taxonomy" id="39691"/>
    <lineage>
        <taxon>Bacteria</taxon>
        <taxon>Bacillati</taxon>
        <taxon>Actinomycetota</taxon>
        <taxon>Actinomycetes</taxon>
        <taxon>Mycobacteriales</taxon>
        <taxon>Mycobacteriaceae</taxon>
        <taxon>Mycolicibacterium</taxon>
    </lineage>
</organism>
<gene>
    <name evidence="2" type="ORF">MMOR_59050</name>
</gene>
<dbReference type="InterPro" id="IPR037523">
    <property type="entry name" value="VOC_core"/>
</dbReference>
<dbReference type="PROSITE" id="PS51819">
    <property type="entry name" value="VOC"/>
    <property type="match status" value="1"/>
</dbReference>
<reference evidence="2 3" key="1">
    <citation type="journal article" date="2019" name="Emerg. Microbes Infect.">
        <title>Comprehensive subspecies identification of 175 nontuberculous mycobacteria species based on 7547 genomic profiles.</title>
        <authorList>
            <person name="Matsumoto Y."/>
            <person name="Kinjo T."/>
            <person name="Motooka D."/>
            <person name="Nabeya D."/>
            <person name="Jung N."/>
            <person name="Uechi K."/>
            <person name="Horii T."/>
            <person name="Iida T."/>
            <person name="Fujita J."/>
            <person name="Nakamura S."/>
        </authorList>
    </citation>
    <scope>NUCLEOTIDE SEQUENCE [LARGE SCALE GENOMIC DNA]</scope>
    <source>
        <strain evidence="2 3">JCM 6375</strain>
    </source>
</reference>
<dbReference type="EMBL" id="AP022560">
    <property type="protein sequence ID" value="BBX04969.1"/>
    <property type="molecule type" value="Genomic_DNA"/>
</dbReference>